<dbReference type="InterPro" id="IPR037923">
    <property type="entry name" value="HTH-like"/>
</dbReference>
<dbReference type="InterPro" id="IPR018062">
    <property type="entry name" value="HTH_AraC-typ_CS"/>
</dbReference>
<dbReference type="SUPFAM" id="SSF51215">
    <property type="entry name" value="Regulatory protein AraC"/>
    <property type="match status" value="1"/>
</dbReference>
<dbReference type="PRINTS" id="PR00032">
    <property type="entry name" value="HTHARAC"/>
</dbReference>
<keyword evidence="3" id="KW-0804">Transcription</keyword>
<dbReference type="GO" id="GO:0003700">
    <property type="term" value="F:DNA-binding transcription factor activity"/>
    <property type="evidence" value="ECO:0007669"/>
    <property type="project" value="InterPro"/>
</dbReference>
<dbReference type="Gene3D" id="2.60.120.10">
    <property type="entry name" value="Jelly Rolls"/>
    <property type="match status" value="1"/>
</dbReference>
<feature type="domain" description="HTH araC/xylS-type" evidence="4">
    <location>
        <begin position="179"/>
        <end position="276"/>
    </location>
</feature>
<dbReference type="SUPFAM" id="SSF46689">
    <property type="entry name" value="Homeodomain-like"/>
    <property type="match status" value="2"/>
</dbReference>
<evidence type="ECO:0000313" key="5">
    <source>
        <dbReference type="EMBL" id="GIP14655.1"/>
    </source>
</evidence>
<dbReference type="CDD" id="cd06986">
    <property type="entry name" value="cupin_MmsR-like_N"/>
    <property type="match status" value="1"/>
</dbReference>
<gene>
    <name evidence="5" type="ORF">J40TS1_02970</name>
</gene>
<dbReference type="InterPro" id="IPR018060">
    <property type="entry name" value="HTH_AraC"/>
</dbReference>
<dbReference type="PROSITE" id="PS01124">
    <property type="entry name" value="HTH_ARAC_FAMILY_2"/>
    <property type="match status" value="1"/>
</dbReference>
<proteinExistence type="predicted"/>
<dbReference type="SMART" id="SM00342">
    <property type="entry name" value="HTH_ARAC"/>
    <property type="match status" value="1"/>
</dbReference>
<dbReference type="InterPro" id="IPR020449">
    <property type="entry name" value="Tscrpt_reg_AraC-type_HTH"/>
</dbReference>
<dbReference type="InterPro" id="IPR003313">
    <property type="entry name" value="AraC-bd"/>
</dbReference>
<reference evidence="5" key="1">
    <citation type="submission" date="2021-03" db="EMBL/GenBank/DDBJ databases">
        <title>Antimicrobial resistance genes in bacteria isolated from Japanese honey, and their potential for conferring macrolide and lincosamide resistance in the American foulbrood pathogen Paenibacillus larvae.</title>
        <authorList>
            <person name="Okamoto M."/>
            <person name="Kumagai M."/>
            <person name="Kanamori H."/>
            <person name="Takamatsu D."/>
        </authorList>
    </citation>
    <scope>NUCLEOTIDE SEQUENCE</scope>
    <source>
        <strain evidence="5">J40TS1</strain>
    </source>
</reference>
<keyword evidence="6" id="KW-1185">Reference proteome</keyword>
<dbReference type="Gene3D" id="1.10.10.60">
    <property type="entry name" value="Homeodomain-like"/>
    <property type="match status" value="2"/>
</dbReference>
<dbReference type="PANTHER" id="PTHR43280:SF2">
    <property type="entry name" value="HTH-TYPE TRANSCRIPTIONAL REGULATOR EXSA"/>
    <property type="match status" value="1"/>
</dbReference>
<dbReference type="EMBL" id="BOSE01000001">
    <property type="protein sequence ID" value="GIP14655.1"/>
    <property type="molecule type" value="Genomic_DNA"/>
</dbReference>
<dbReference type="AlphaFoldDB" id="A0A919YJL7"/>
<evidence type="ECO:0000256" key="2">
    <source>
        <dbReference type="ARBA" id="ARBA00023125"/>
    </source>
</evidence>
<sequence length="293" mass="33551">MTEKLEQFAFHPSFDPQVDELLFAGQSQTDPLHYMGPLIHAHYIVHYVISGKGSVTMRGATYQLAAGDSFFIFPEESVRYEANQHEPWRYCWIGFKGNRFKHLLQASRITPEQPIVRSIPQEDVIDHYQAVRDQLAKGSLPASMLAVGYFQLILARYSAERELQQPRRTYKTPAQLAIDEVIAYIDFNYPLPITIAELADRAGYHRSHLTKLFKQMHGMSPLAYLIKVRLEQAQLLLAQHIPVHQAAQAVGFHDALYFSKLFKRHVGMTPSHYQAAYGHQTLDVTITNDEVKE</sequence>
<dbReference type="PANTHER" id="PTHR43280">
    <property type="entry name" value="ARAC-FAMILY TRANSCRIPTIONAL REGULATOR"/>
    <property type="match status" value="1"/>
</dbReference>
<evidence type="ECO:0000256" key="3">
    <source>
        <dbReference type="ARBA" id="ARBA00023163"/>
    </source>
</evidence>
<accession>A0A919YJL7</accession>
<dbReference type="InterPro" id="IPR009057">
    <property type="entry name" value="Homeodomain-like_sf"/>
</dbReference>
<dbReference type="Pfam" id="PF02311">
    <property type="entry name" value="AraC_binding"/>
    <property type="match status" value="1"/>
</dbReference>
<dbReference type="Proteomes" id="UP000683139">
    <property type="component" value="Unassembled WGS sequence"/>
</dbReference>
<name>A0A919YJL7_9BACL</name>
<evidence type="ECO:0000256" key="1">
    <source>
        <dbReference type="ARBA" id="ARBA00023015"/>
    </source>
</evidence>
<evidence type="ECO:0000313" key="6">
    <source>
        <dbReference type="Proteomes" id="UP000683139"/>
    </source>
</evidence>
<dbReference type="InterPro" id="IPR014710">
    <property type="entry name" value="RmlC-like_jellyroll"/>
</dbReference>
<evidence type="ECO:0000259" key="4">
    <source>
        <dbReference type="PROSITE" id="PS01124"/>
    </source>
</evidence>
<protein>
    <submittedName>
        <fullName evidence="5">AraC family transcriptional regulator</fullName>
    </submittedName>
</protein>
<dbReference type="GO" id="GO:0043565">
    <property type="term" value="F:sequence-specific DNA binding"/>
    <property type="evidence" value="ECO:0007669"/>
    <property type="project" value="InterPro"/>
</dbReference>
<organism evidence="5 6">
    <name type="scientific">Paenibacillus montaniterrae</name>
    <dbReference type="NCBI Taxonomy" id="429341"/>
    <lineage>
        <taxon>Bacteria</taxon>
        <taxon>Bacillati</taxon>
        <taxon>Bacillota</taxon>
        <taxon>Bacilli</taxon>
        <taxon>Bacillales</taxon>
        <taxon>Paenibacillaceae</taxon>
        <taxon>Paenibacillus</taxon>
    </lineage>
</organism>
<dbReference type="RefSeq" id="WP_213512867.1">
    <property type="nucleotide sequence ID" value="NZ_BOSE01000001.1"/>
</dbReference>
<dbReference type="Pfam" id="PF12833">
    <property type="entry name" value="HTH_18"/>
    <property type="match status" value="1"/>
</dbReference>
<comment type="caution">
    <text evidence="5">The sequence shown here is derived from an EMBL/GenBank/DDBJ whole genome shotgun (WGS) entry which is preliminary data.</text>
</comment>
<keyword evidence="2" id="KW-0238">DNA-binding</keyword>
<keyword evidence="1" id="KW-0805">Transcription regulation</keyword>
<dbReference type="PROSITE" id="PS00041">
    <property type="entry name" value="HTH_ARAC_FAMILY_1"/>
    <property type="match status" value="1"/>
</dbReference>